<keyword evidence="2" id="KW-1185">Reference proteome</keyword>
<evidence type="ECO:0000313" key="2">
    <source>
        <dbReference type="Proteomes" id="UP000017127"/>
    </source>
</evidence>
<proteinExistence type="predicted"/>
<sequence>MSVYVQTLVKNYRENLQRFERYRNKPLDEDQESVIFFYNQDEVLPDAVFFEQVADYWAKTSILMHQVAAANNIPYFHFFQPNQYWKTNRKFSEAEKKIAFIESSPYKKGVKFGYPLLIKQIDELKANNINIFNALNIFDDVAEPVYGDNCCHYNARGEEIFSTYIGSSIVETLTDKSFEAKTQN</sequence>
<comment type="caution">
    <text evidence="1">The sequence shown here is derived from an EMBL/GenBank/DDBJ whole genome shotgun (WGS) entry which is preliminary data.</text>
</comment>
<gene>
    <name evidence="1" type="ORF">M595_6412</name>
</gene>
<dbReference type="Proteomes" id="UP000017127">
    <property type="component" value="Unassembled WGS sequence"/>
</dbReference>
<dbReference type="EMBL" id="AUZM01000294">
    <property type="protein sequence ID" value="ERT03650.1"/>
    <property type="molecule type" value="Genomic_DNA"/>
</dbReference>
<accession>U7Q9B3</accession>
<dbReference type="AlphaFoldDB" id="U7Q9B3"/>
<reference evidence="1 2" key="1">
    <citation type="journal article" date="2013" name="Front. Microbiol.">
        <title>Comparative genomic analyses of the cyanobacterium, Lyngbya aestuarii BL J, a powerful hydrogen producer.</title>
        <authorList>
            <person name="Kothari A."/>
            <person name="Vaughn M."/>
            <person name="Garcia-Pichel F."/>
        </authorList>
    </citation>
    <scope>NUCLEOTIDE SEQUENCE [LARGE SCALE GENOMIC DNA]</scope>
    <source>
        <strain evidence="1 2">BL J</strain>
    </source>
</reference>
<evidence type="ECO:0000313" key="1">
    <source>
        <dbReference type="EMBL" id="ERT03650.1"/>
    </source>
</evidence>
<organism evidence="1 2">
    <name type="scientific">Lyngbya aestuarii BL J</name>
    <dbReference type="NCBI Taxonomy" id="1348334"/>
    <lineage>
        <taxon>Bacteria</taxon>
        <taxon>Bacillati</taxon>
        <taxon>Cyanobacteriota</taxon>
        <taxon>Cyanophyceae</taxon>
        <taxon>Oscillatoriophycideae</taxon>
        <taxon>Oscillatoriales</taxon>
        <taxon>Microcoleaceae</taxon>
        <taxon>Lyngbya</taxon>
    </lineage>
</organism>
<name>U7Q9B3_9CYAN</name>
<protein>
    <submittedName>
        <fullName evidence="1">Uncharacterized protein</fullName>
    </submittedName>
</protein>